<proteinExistence type="predicted"/>
<keyword evidence="3" id="KW-1185">Reference proteome</keyword>
<dbReference type="EMBL" id="CM035430">
    <property type="protein sequence ID" value="KAH7298525.1"/>
    <property type="molecule type" value="Genomic_DNA"/>
</dbReference>
<evidence type="ECO:0000259" key="1">
    <source>
        <dbReference type="PROSITE" id="PS51294"/>
    </source>
</evidence>
<dbReference type="Proteomes" id="UP000825935">
    <property type="component" value="Chromosome 25"/>
</dbReference>
<protein>
    <recommendedName>
        <fullName evidence="1">HTH myb-type domain-containing protein</fullName>
    </recommendedName>
</protein>
<accession>A0A8T2RSI6</accession>
<dbReference type="Gene3D" id="1.10.10.60">
    <property type="entry name" value="Homeodomain-like"/>
    <property type="match status" value="1"/>
</dbReference>
<dbReference type="InterPro" id="IPR017930">
    <property type="entry name" value="Myb_dom"/>
</dbReference>
<dbReference type="OrthoDB" id="2143914at2759"/>
<comment type="caution">
    <text evidence="2">The sequence shown here is derived from an EMBL/GenBank/DDBJ whole genome shotgun (WGS) entry which is preliminary data.</text>
</comment>
<gene>
    <name evidence="2" type="ORF">KP509_25G047900</name>
</gene>
<name>A0A8T2RSI6_CERRI</name>
<dbReference type="OMA" id="ACHEPLQ"/>
<organism evidence="2 3">
    <name type="scientific">Ceratopteris richardii</name>
    <name type="common">Triangle waterfern</name>
    <dbReference type="NCBI Taxonomy" id="49495"/>
    <lineage>
        <taxon>Eukaryota</taxon>
        <taxon>Viridiplantae</taxon>
        <taxon>Streptophyta</taxon>
        <taxon>Embryophyta</taxon>
        <taxon>Tracheophyta</taxon>
        <taxon>Polypodiopsida</taxon>
        <taxon>Polypodiidae</taxon>
        <taxon>Polypodiales</taxon>
        <taxon>Pteridineae</taxon>
        <taxon>Pteridaceae</taxon>
        <taxon>Parkerioideae</taxon>
        <taxon>Ceratopteris</taxon>
    </lineage>
</organism>
<dbReference type="AlphaFoldDB" id="A0A8T2RSI6"/>
<sequence length="349" mass="38847">MLPGRTDNAIKNHWNSTLRRKVLDDDKMLKDFLSDGSDRCKDDISDTDKNRSEETGLDGATIRHENCAKPALFIKGETTELFSVKQAKSQIHLPFNIDSRQNKTEMKPCPPVIRPIPRASAFSMYSSNAASRNKNVPIHAQSPFIQATTGLHSASFPLRYHSTFEFDWASLTACHEPLQTNSYVFGNAVTGCGLGCCSISSGEICFCPKTPFLGPEYKEYSEEMYEESPPHAGDGYGDSTPEEHFQCNERQEIKDPSEMSTSMAIKKVISQMLLPILKSKGLHLGNKPCEAAELQSSDLAQLMREIIARETFRHNILCLGECTQSLRLPSSTSAILTIYFSSSRKIFGS</sequence>
<evidence type="ECO:0000313" key="2">
    <source>
        <dbReference type="EMBL" id="KAH7298525.1"/>
    </source>
</evidence>
<evidence type="ECO:0000313" key="3">
    <source>
        <dbReference type="Proteomes" id="UP000825935"/>
    </source>
</evidence>
<dbReference type="PROSITE" id="PS51294">
    <property type="entry name" value="HTH_MYB"/>
    <property type="match status" value="1"/>
</dbReference>
<feature type="domain" description="HTH myb-type" evidence="1">
    <location>
        <begin position="1"/>
        <end position="22"/>
    </location>
</feature>
<reference evidence="2" key="1">
    <citation type="submission" date="2021-08" db="EMBL/GenBank/DDBJ databases">
        <title>WGS assembly of Ceratopteris richardii.</title>
        <authorList>
            <person name="Marchant D.B."/>
            <person name="Chen G."/>
            <person name="Jenkins J."/>
            <person name="Shu S."/>
            <person name="Leebens-Mack J."/>
            <person name="Grimwood J."/>
            <person name="Schmutz J."/>
            <person name="Soltis P."/>
            <person name="Soltis D."/>
            <person name="Chen Z.-H."/>
        </authorList>
    </citation>
    <scope>NUCLEOTIDE SEQUENCE</scope>
    <source>
        <strain evidence="2">Whitten #5841</strain>
        <tissue evidence="2">Leaf</tissue>
    </source>
</reference>